<evidence type="ECO:0000259" key="1">
    <source>
        <dbReference type="Pfam" id="PF03235"/>
    </source>
</evidence>
<dbReference type="STRING" id="402734.SAMN05660918_1498"/>
<feature type="domain" description="GmrSD restriction endonucleases N-terminal" evidence="1">
    <location>
        <begin position="14"/>
        <end position="202"/>
    </location>
</feature>
<evidence type="ECO:0000313" key="3">
    <source>
        <dbReference type="Proteomes" id="UP000199702"/>
    </source>
</evidence>
<name>A0A1H6T451_9FLAO</name>
<organism evidence="2 3">
    <name type="scientific">Flavobacterium terrigena</name>
    <dbReference type="NCBI Taxonomy" id="402734"/>
    <lineage>
        <taxon>Bacteria</taxon>
        <taxon>Pseudomonadati</taxon>
        <taxon>Bacteroidota</taxon>
        <taxon>Flavobacteriia</taxon>
        <taxon>Flavobacteriales</taxon>
        <taxon>Flavobacteriaceae</taxon>
        <taxon>Flavobacterium</taxon>
    </lineage>
</organism>
<gene>
    <name evidence="2" type="ORF">SAMN05660918_1498</name>
</gene>
<dbReference type="RefSeq" id="WP_091310659.1">
    <property type="nucleotide sequence ID" value="NZ_CBCSJU010000002.1"/>
</dbReference>
<evidence type="ECO:0000313" key="2">
    <source>
        <dbReference type="EMBL" id="SEI71050.1"/>
    </source>
</evidence>
<dbReference type="PANTHER" id="PTHR35149">
    <property type="entry name" value="SLL5132 PROTEIN"/>
    <property type="match status" value="1"/>
</dbReference>
<dbReference type="EMBL" id="FNYA01000002">
    <property type="protein sequence ID" value="SEI71050.1"/>
    <property type="molecule type" value="Genomic_DNA"/>
</dbReference>
<dbReference type="Proteomes" id="UP000199702">
    <property type="component" value="Unassembled WGS sequence"/>
</dbReference>
<dbReference type="Pfam" id="PF03235">
    <property type="entry name" value="GmrSD_N"/>
    <property type="match status" value="1"/>
</dbReference>
<sequence>MINPEESLQSINDLIGEKFHIPNYQRGYRWGKTQVEELLNDIWDFTQDRTKDEIYCLQPIVIKKNDDTWELIDGQQRMTTIFLILKHLKHLIDGDINNIEIVYQTRKGSEDFLSNINEKDKEVNIDFFHIFNANDYIEKWFASKANNGIRNVKTIFINPFLDNTKVIWYEVEKHANSIDIFTKLNIGKIPLTNAELIKALFLSNSNNSINEEKQFEISNDWDNIEYKLSNENFWYFLNQNLNDINPRIDFLFDIINTDVSYSSYSSFHFYNEKIKDEGTSVVSLWNDVKTLFLTLEEWYNDREIFHLIGFLINEGENIESILKNFKSKKKKDFINYLKSKVLKLMIEIDFSEISYGKKDYSQIKRTLLLFNIITIVKNKESNIKFQFDRYKKEKWDIEHIHSTKENMPSTSDVQKDWLKSLSEYLESKEDFKLLFDEISGFDFLEKTPEEFELLYNKVISIFTDEGDNEYNKNGLSNLTLLDANTNRSYKNAIFPIKRNTIIKKDLEGVFIPTCTKNVFLKYYSTNVSQMNFWGGNDRKDYFTNIVNTITDYIGINES</sequence>
<dbReference type="InterPro" id="IPR004919">
    <property type="entry name" value="GmrSD_N"/>
</dbReference>
<proteinExistence type="predicted"/>
<protein>
    <submittedName>
        <fullName evidence="2">Uncharacterized conserved protein, contains ParB-like and HNH nuclease domains</fullName>
    </submittedName>
</protein>
<accession>A0A1H6T451</accession>
<reference evidence="3" key="1">
    <citation type="submission" date="2016-10" db="EMBL/GenBank/DDBJ databases">
        <authorList>
            <person name="Varghese N."/>
            <person name="Submissions S."/>
        </authorList>
    </citation>
    <scope>NUCLEOTIDE SEQUENCE [LARGE SCALE GENOMIC DNA]</scope>
    <source>
        <strain evidence="3">DSM 17934</strain>
    </source>
</reference>
<dbReference type="PANTHER" id="PTHR35149:SF1">
    <property type="entry name" value="DUF5655 DOMAIN-CONTAINING PROTEIN"/>
    <property type="match status" value="1"/>
</dbReference>
<keyword evidence="3" id="KW-1185">Reference proteome</keyword>
<dbReference type="AlphaFoldDB" id="A0A1H6T451"/>
<dbReference type="OrthoDB" id="9798761at2"/>